<proteinExistence type="predicted"/>
<dbReference type="Proteomes" id="UP000004116">
    <property type="component" value="Unassembled WGS sequence"/>
</dbReference>
<comment type="caution">
    <text evidence="1">The sequence shown here is derived from an EMBL/GenBank/DDBJ whole genome shotgun (WGS) entry which is preliminary data.</text>
</comment>
<protein>
    <recommendedName>
        <fullName evidence="3">Transposase</fullName>
    </recommendedName>
</protein>
<accession>G2GYX8</accession>
<gene>
    <name evidence="1" type="ORF">Rin_00009880</name>
</gene>
<dbReference type="AlphaFoldDB" id="G2GYX8"/>
<evidence type="ECO:0008006" key="3">
    <source>
        <dbReference type="Google" id="ProtNLM"/>
    </source>
</evidence>
<organism evidence="1 2">
    <name type="scientific">Candidatus Regiella insecticola 5.15</name>
    <dbReference type="NCBI Taxonomy" id="1005043"/>
    <lineage>
        <taxon>Bacteria</taxon>
        <taxon>Pseudomonadati</taxon>
        <taxon>Pseudomonadota</taxon>
        <taxon>Gammaproteobacteria</taxon>
        <taxon>Enterobacterales</taxon>
        <taxon>Enterobacteriaceae</taxon>
        <taxon>aphid secondary symbionts</taxon>
        <taxon>Candidatus Regiella</taxon>
    </lineage>
</organism>
<keyword evidence="2" id="KW-1185">Reference proteome</keyword>
<reference evidence="1 2" key="1">
    <citation type="journal article" date="2012" name="Genome Res.">
        <title>Genomic basis of endosymbiont-conferred protection against an insect parasitoid.</title>
        <authorList>
            <person name="Hansen A.K."/>
            <person name="Vorburger C."/>
            <person name="Moran N.A."/>
        </authorList>
    </citation>
    <scope>NUCLEOTIDE SEQUENCE [LARGE SCALE GENOMIC DNA]</scope>
    <source>
        <strain evidence="2">R5.15</strain>
    </source>
</reference>
<sequence length="30" mass="3798">MSSKRYPLELRQRAVKRLLAQRDEYKFCRR</sequence>
<dbReference type="EMBL" id="AGCA01000251">
    <property type="protein sequence ID" value="EGY29055.1"/>
    <property type="molecule type" value="Genomic_DNA"/>
</dbReference>
<name>G2GYX8_9ENTR</name>
<evidence type="ECO:0000313" key="1">
    <source>
        <dbReference type="EMBL" id="EGY29055.1"/>
    </source>
</evidence>
<evidence type="ECO:0000313" key="2">
    <source>
        <dbReference type="Proteomes" id="UP000004116"/>
    </source>
</evidence>